<dbReference type="SMART" id="SM00717">
    <property type="entry name" value="SANT"/>
    <property type="match status" value="1"/>
</dbReference>
<dbReference type="EMBL" id="RBNI01012794">
    <property type="protein sequence ID" value="RUP42670.1"/>
    <property type="molecule type" value="Genomic_DNA"/>
</dbReference>
<dbReference type="Proteomes" id="UP000268093">
    <property type="component" value="Unassembled WGS sequence"/>
</dbReference>
<evidence type="ECO:0000313" key="2">
    <source>
        <dbReference type="Proteomes" id="UP000268093"/>
    </source>
</evidence>
<proteinExistence type="predicted"/>
<dbReference type="AlphaFoldDB" id="A0A433CVI2"/>
<evidence type="ECO:0000313" key="1">
    <source>
        <dbReference type="EMBL" id="RUP42670.1"/>
    </source>
</evidence>
<accession>A0A433CVI2</accession>
<name>A0A433CVI2_9FUNG</name>
<comment type="caution">
    <text evidence="1">The sequence shown here is derived from an EMBL/GenBank/DDBJ whole genome shotgun (WGS) entry which is preliminary data.</text>
</comment>
<gene>
    <name evidence="1" type="ORF">BC936DRAFT_138246</name>
</gene>
<sequence>MDFLAEITQSFEEQQRKKQQLLEAERKQKEAEAEANRRREREKAEAEAARRRAHEEAARRHRDDPPRSDRRRNTDRDRSRSASPRRRPARSDSSPRSLSRSPSPSPSSIQNRDKKDVRRKPPQGERGGKPWTLDEDALVRDLHASKLYSMDAIAEKLNRSKSSVLNRINRLMNPDYKHDDEDELDADGRKVIPPTGDYTYVDMAVVALYHLLPDKTGTLNQIAKIVERFFGKEVDQRRLDGCVDVPRFRAAMSGALGRATTSDRSKRDERLERLQEKIGNEYKIRLTPQGVKCMETYPRFARFLKGGGRYVEVHEARSRPHDISDSGSASE</sequence>
<protein>
    <submittedName>
        <fullName evidence="1">Uncharacterized protein</fullName>
    </submittedName>
</protein>
<reference evidence="1 2" key="1">
    <citation type="journal article" date="2018" name="New Phytol.">
        <title>Phylogenomics of Endogonaceae and evolution of mycorrhizas within Mucoromycota.</title>
        <authorList>
            <person name="Chang Y."/>
            <person name="Desiro A."/>
            <person name="Na H."/>
            <person name="Sandor L."/>
            <person name="Lipzen A."/>
            <person name="Clum A."/>
            <person name="Barry K."/>
            <person name="Grigoriev I.V."/>
            <person name="Martin F.M."/>
            <person name="Stajich J.E."/>
            <person name="Smith M.E."/>
            <person name="Bonito G."/>
            <person name="Spatafora J.W."/>
        </authorList>
    </citation>
    <scope>NUCLEOTIDE SEQUENCE [LARGE SCALE GENOMIC DNA]</scope>
    <source>
        <strain evidence="1 2">GMNB39</strain>
    </source>
</reference>
<keyword evidence="2" id="KW-1185">Reference proteome</keyword>
<dbReference type="InterPro" id="IPR001005">
    <property type="entry name" value="SANT/Myb"/>
</dbReference>
<organism evidence="1 2">
    <name type="scientific">Jimgerdemannia flammicorona</name>
    <dbReference type="NCBI Taxonomy" id="994334"/>
    <lineage>
        <taxon>Eukaryota</taxon>
        <taxon>Fungi</taxon>
        <taxon>Fungi incertae sedis</taxon>
        <taxon>Mucoromycota</taxon>
        <taxon>Mucoromycotina</taxon>
        <taxon>Endogonomycetes</taxon>
        <taxon>Endogonales</taxon>
        <taxon>Endogonaceae</taxon>
        <taxon>Jimgerdemannia</taxon>
    </lineage>
</organism>